<dbReference type="PANTHER" id="PTHR31579:SF1">
    <property type="entry name" value="OS03G0796600 PROTEIN"/>
    <property type="match status" value="1"/>
</dbReference>
<proteinExistence type="predicted"/>
<sequence length="68" mass="7675">GMCSPNTKVEAMVAGDVKRALEMAALSMEEERQRESNLRRSVMNRLRKAGYNAGICKSRWEQTNGYPP</sequence>
<accession>A0AA38H3L5</accession>
<protein>
    <submittedName>
        <fullName evidence="1">Uncharacterized protein</fullName>
    </submittedName>
</protein>
<dbReference type="PANTHER" id="PTHR31579">
    <property type="entry name" value="OS03G0796600 PROTEIN"/>
    <property type="match status" value="1"/>
</dbReference>
<reference evidence="1 2" key="1">
    <citation type="journal article" date="2021" name="Nat. Plants">
        <title>The Taxus genome provides insights into paclitaxel biosynthesis.</title>
        <authorList>
            <person name="Xiong X."/>
            <person name="Gou J."/>
            <person name="Liao Q."/>
            <person name="Li Y."/>
            <person name="Zhou Q."/>
            <person name="Bi G."/>
            <person name="Li C."/>
            <person name="Du R."/>
            <person name="Wang X."/>
            <person name="Sun T."/>
            <person name="Guo L."/>
            <person name="Liang H."/>
            <person name="Lu P."/>
            <person name="Wu Y."/>
            <person name="Zhang Z."/>
            <person name="Ro D.K."/>
            <person name="Shang Y."/>
            <person name="Huang S."/>
            <person name="Yan J."/>
        </authorList>
    </citation>
    <scope>NUCLEOTIDE SEQUENCE [LARGE SCALE GENOMIC DNA]</scope>
    <source>
        <strain evidence="1">Ta-2019</strain>
    </source>
</reference>
<feature type="non-terminal residue" evidence="1">
    <location>
        <position position="68"/>
    </location>
</feature>
<comment type="caution">
    <text evidence="1">The sequence shown here is derived from an EMBL/GenBank/DDBJ whole genome shotgun (WGS) entry which is preliminary data.</text>
</comment>
<organism evidence="1 2">
    <name type="scientific">Taxus chinensis</name>
    <name type="common">Chinese yew</name>
    <name type="synonym">Taxus wallichiana var. chinensis</name>
    <dbReference type="NCBI Taxonomy" id="29808"/>
    <lineage>
        <taxon>Eukaryota</taxon>
        <taxon>Viridiplantae</taxon>
        <taxon>Streptophyta</taxon>
        <taxon>Embryophyta</taxon>
        <taxon>Tracheophyta</taxon>
        <taxon>Spermatophyta</taxon>
        <taxon>Pinopsida</taxon>
        <taxon>Pinidae</taxon>
        <taxon>Conifers II</taxon>
        <taxon>Cupressales</taxon>
        <taxon>Taxaceae</taxon>
        <taxon>Taxus</taxon>
    </lineage>
</organism>
<feature type="non-terminal residue" evidence="1">
    <location>
        <position position="1"/>
    </location>
</feature>
<dbReference type="EMBL" id="JAHRHJ020000001">
    <property type="protein sequence ID" value="KAH9331875.1"/>
    <property type="molecule type" value="Genomic_DNA"/>
</dbReference>
<gene>
    <name evidence="1" type="ORF">KI387_003983</name>
</gene>
<dbReference type="OMA" id="MATHCST"/>
<evidence type="ECO:0000313" key="1">
    <source>
        <dbReference type="EMBL" id="KAH9331875.1"/>
    </source>
</evidence>
<dbReference type="InterPro" id="IPR006502">
    <property type="entry name" value="PDDEXK-like"/>
</dbReference>
<dbReference type="AlphaFoldDB" id="A0AA38H3L5"/>
<evidence type="ECO:0000313" key="2">
    <source>
        <dbReference type="Proteomes" id="UP000824469"/>
    </source>
</evidence>
<keyword evidence="2" id="KW-1185">Reference proteome</keyword>
<name>A0AA38H3L5_TAXCH</name>
<dbReference type="Proteomes" id="UP000824469">
    <property type="component" value="Unassembled WGS sequence"/>
</dbReference>
<dbReference type="Pfam" id="PF04720">
    <property type="entry name" value="PDDEXK_6"/>
    <property type="match status" value="1"/>
</dbReference>